<gene>
    <name evidence="2" type="ORF">C9I47_1576</name>
</gene>
<sequence length="305" mass="33792">MMTRPLLMRNIAFPVALAATVLALVLAGCAREKSPSPEEASLAYLAQNDGYWKAWVSDVDGEGARLLTKDELDVSRISWFPGGRELLVNFQDGRLFRVDVASGERTVIQTQMPGIQDAVISPDGKRIAFSYGVNESTYDNDVWMLDMASGEHAKLTSTPGLQHDPAWSADGEWLYFLSGMGGQFHDIWRLKLSDRSMEQVTVNELYHFDLSLRDDGTIAYSGNRNGNYDLWLRHPGGESEALTNDVALDARPAWSADGRSLIFESTREGGLDLWKLDIDTRQIARLTKTPDGARMPVVAVHGANE</sequence>
<accession>A0A2U9T3L0</accession>
<evidence type="ECO:0000313" key="3">
    <source>
        <dbReference type="Proteomes" id="UP000249447"/>
    </source>
</evidence>
<dbReference type="InterPro" id="IPR011042">
    <property type="entry name" value="6-blade_b-propeller_TolB-like"/>
</dbReference>
<keyword evidence="3" id="KW-1185">Reference proteome</keyword>
<dbReference type="Pfam" id="PF07676">
    <property type="entry name" value="PD40"/>
    <property type="match status" value="4"/>
</dbReference>
<dbReference type="Gene3D" id="2.120.10.30">
    <property type="entry name" value="TolB, C-terminal domain"/>
    <property type="match status" value="3"/>
</dbReference>
<dbReference type="InterPro" id="IPR011659">
    <property type="entry name" value="WD40"/>
</dbReference>
<dbReference type="PANTHER" id="PTHR36842">
    <property type="entry name" value="PROTEIN TOLB HOMOLOG"/>
    <property type="match status" value="1"/>
</dbReference>
<evidence type="ECO:0000256" key="1">
    <source>
        <dbReference type="ARBA" id="ARBA00009820"/>
    </source>
</evidence>
<protein>
    <submittedName>
        <fullName evidence="2">Uncharacterized protein</fullName>
    </submittedName>
</protein>
<dbReference type="PROSITE" id="PS51257">
    <property type="entry name" value="PROKAR_LIPOPROTEIN"/>
    <property type="match status" value="1"/>
</dbReference>
<dbReference type="SUPFAM" id="SSF82171">
    <property type="entry name" value="DPP6 N-terminal domain-like"/>
    <property type="match status" value="1"/>
</dbReference>
<dbReference type="EMBL" id="CP029843">
    <property type="protein sequence ID" value="AWV07276.1"/>
    <property type="molecule type" value="Genomic_DNA"/>
</dbReference>
<reference evidence="2 3" key="1">
    <citation type="submission" date="2018-05" db="EMBL/GenBank/DDBJ databases">
        <title>The complete genome of Lysobacter maris HZ9B, a marine bacterium antagonistic against terrestrial plant pathogens.</title>
        <authorList>
            <person name="Zhang X.-Q."/>
        </authorList>
    </citation>
    <scope>NUCLEOTIDE SEQUENCE [LARGE SCALE GENOMIC DNA]</scope>
    <source>
        <strain evidence="2 3">HZ9B</strain>
    </source>
</reference>
<dbReference type="Proteomes" id="UP000249447">
    <property type="component" value="Chromosome"/>
</dbReference>
<dbReference type="OrthoDB" id="626010at2"/>
<proteinExistence type="inferred from homology"/>
<dbReference type="AlphaFoldDB" id="A0A2U9T3L0"/>
<comment type="similarity">
    <text evidence="1">Belongs to the TolB family.</text>
</comment>
<dbReference type="PANTHER" id="PTHR36842:SF1">
    <property type="entry name" value="PROTEIN TOLB"/>
    <property type="match status" value="1"/>
</dbReference>
<organism evidence="2 3">
    <name type="scientific">Marilutibacter maris</name>
    <dbReference type="NCBI Taxonomy" id="1605891"/>
    <lineage>
        <taxon>Bacteria</taxon>
        <taxon>Pseudomonadati</taxon>
        <taxon>Pseudomonadota</taxon>
        <taxon>Gammaproteobacteria</taxon>
        <taxon>Lysobacterales</taxon>
        <taxon>Lysobacteraceae</taxon>
        <taxon>Marilutibacter</taxon>
    </lineage>
</organism>
<evidence type="ECO:0000313" key="2">
    <source>
        <dbReference type="EMBL" id="AWV07276.1"/>
    </source>
</evidence>
<name>A0A2U9T3L0_9GAMM</name>
<dbReference type="KEGG" id="lmb:C9I47_1576"/>